<evidence type="ECO:0000256" key="1">
    <source>
        <dbReference type="ARBA" id="ARBA00009437"/>
    </source>
</evidence>
<dbReference type="RefSeq" id="WP_142528880.1">
    <property type="nucleotide sequence ID" value="NZ_CBCSJO010000007.1"/>
</dbReference>
<gene>
    <name evidence="6" type="ORF">SAMN06265348_10736</name>
</gene>
<dbReference type="PANTHER" id="PTHR30346:SF17">
    <property type="entry name" value="LYSR FAMILY TRANSCRIPTIONAL REGULATOR"/>
    <property type="match status" value="1"/>
</dbReference>
<dbReference type="Pfam" id="PF03466">
    <property type="entry name" value="LysR_substrate"/>
    <property type="match status" value="1"/>
</dbReference>
<dbReference type="InterPro" id="IPR000847">
    <property type="entry name" value="LysR_HTH_N"/>
</dbReference>
<evidence type="ECO:0000256" key="4">
    <source>
        <dbReference type="ARBA" id="ARBA00023163"/>
    </source>
</evidence>
<keyword evidence="4" id="KW-0804">Transcription</keyword>
<dbReference type="EMBL" id="FXTN01000007">
    <property type="protein sequence ID" value="SMO79001.1"/>
    <property type="molecule type" value="Genomic_DNA"/>
</dbReference>
<dbReference type="InterPro" id="IPR036390">
    <property type="entry name" value="WH_DNA-bd_sf"/>
</dbReference>
<dbReference type="GO" id="GO:0032993">
    <property type="term" value="C:protein-DNA complex"/>
    <property type="evidence" value="ECO:0007669"/>
    <property type="project" value="TreeGrafter"/>
</dbReference>
<name>A0A521E6H5_9SPHI</name>
<dbReference type="AlphaFoldDB" id="A0A521E6H5"/>
<dbReference type="SUPFAM" id="SSF46785">
    <property type="entry name" value="Winged helix' DNA-binding domain"/>
    <property type="match status" value="1"/>
</dbReference>
<dbReference type="Proteomes" id="UP000320300">
    <property type="component" value="Unassembled WGS sequence"/>
</dbReference>
<evidence type="ECO:0000256" key="2">
    <source>
        <dbReference type="ARBA" id="ARBA00023015"/>
    </source>
</evidence>
<evidence type="ECO:0000256" key="3">
    <source>
        <dbReference type="ARBA" id="ARBA00023125"/>
    </source>
</evidence>
<reference evidence="6 7" key="1">
    <citation type="submission" date="2017-05" db="EMBL/GenBank/DDBJ databases">
        <authorList>
            <person name="Varghese N."/>
            <person name="Submissions S."/>
        </authorList>
    </citation>
    <scope>NUCLEOTIDE SEQUENCE [LARGE SCALE GENOMIC DNA]</scope>
    <source>
        <strain evidence="6 7">DSM 19036</strain>
    </source>
</reference>
<protein>
    <submittedName>
        <fullName evidence="6">DNA-binding transcriptional regulator, LysR family</fullName>
    </submittedName>
</protein>
<organism evidence="6 7">
    <name type="scientific">Pedobacter westerhofensis</name>
    <dbReference type="NCBI Taxonomy" id="425512"/>
    <lineage>
        <taxon>Bacteria</taxon>
        <taxon>Pseudomonadati</taxon>
        <taxon>Bacteroidota</taxon>
        <taxon>Sphingobacteriia</taxon>
        <taxon>Sphingobacteriales</taxon>
        <taxon>Sphingobacteriaceae</taxon>
        <taxon>Pedobacter</taxon>
    </lineage>
</organism>
<dbReference type="FunFam" id="1.10.10.10:FF:000001">
    <property type="entry name" value="LysR family transcriptional regulator"/>
    <property type="match status" value="1"/>
</dbReference>
<dbReference type="Pfam" id="PF00126">
    <property type="entry name" value="HTH_1"/>
    <property type="match status" value="1"/>
</dbReference>
<dbReference type="PANTHER" id="PTHR30346">
    <property type="entry name" value="TRANSCRIPTIONAL DUAL REGULATOR HCAR-RELATED"/>
    <property type="match status" value="1"/>
</dbReference>
<dbReference type="Gene3D" id="3.40.190.10">
    <property type="entry name" value="Periplasmic binding protein-like II"/>
    <property type="match status" value="2"/>
</dbReference>
<dbReference type="PROSITE" id="PS50931">
    <property type="entry name" value="HTH_LYSR"/>
    <property type="match status" value="1"/>
</dbReference>
<evidence type="ECO:0000313" key="7">
    <source>
        <dbReference type="Proteomes" id="UP000320300"/>
    </source>
</evidence>
<dbReference type="InterPro" id="IPR036388">
    <property type="entry name" value="WH-like_DNA-bd_sf"/>
</dbReference>
<evidence type="ECO:0000259" key="5">
    <source>
        <dbReference type="PROSITE" id="PS50931"/>
    </source>
</evidence>
<keyword evidence="2" id="KW-0805">Transcription regulation</keyword>
<feature type="domain" description="HTH lysR-type" evidence="5">
    <location>
        <begin position="1"/>
        <end position="58"/>
    </location>
</feature>
<dbReference type="GO" id="GO:0003700">
    <property type="term" value="F:DNA-binding transcription factor activity"/>
    <property type="evidence" value="ECO:0007669"/>
    <property type="project" value="InterPro"/>
</dbReference>
<evidence type="ECO:0000313" key="6">
    <source>
        <dbReference type="EMBL" id="SMO79001.1"/>
    </source>
</evidence>
<sequence>MELRHLLYFKTVAEELHFRKAALKLFISQPPLSRQIRELEEELGARLFERNNKKVSLTPAGVYFKKQVDGIFSQLAETKNVVKQLHENMSGELKIGYISSTYHRQLMDTLKEMRVVFPLLSVKLFEIPTVKQVKALEEGKLDIGIMRAPVNSDQLTVISLFHDPFVIAVPEDAPKLDGISHCGNYLAGQPFIFFNRDYAPVYHQKLVEICQRMGFTPEITHEANNVHSILRMVEHGAGVSILPSAIKDHFPDLKIRYIDLSALAITSEVVLAYKSQQQNEAIDWFTKRYANHFQTT</sequence>
<comment type="similarity">
    <text evidence="1">Belongs to the LysR transcriptional regulatory family.</text>
</comment>
<dbReference type="PRINTS" id="PR00039">
    <property type="entry name" value="HTHLYSR"/>
</dbReference>
<keyword evidence="7" id="KW-1185">Reference proteome</keyword>
<dbReference type="SUPFAM" id="SSF53850">
    <property type="entry name" value="Periplasmic binding protein-like II"/>
    <property type="match status" value="1"/>
</dbReference>
<dbReference type="Gene3D" id="1.10.10.10">
    <property type="entry name" value="Winged helix-like DNA-binding domain superfamily/Winged helix DNA-binding domain"/>
    <property type="match status" value="1"/>
</dbReference>
<proteinExistence type="inferred from homology"/>
<keyword evidence="3 6" id="KW-0238">DNA-binding</keyword>
<dbReference type="InterPro" id="IPR005119">
    <property type="entry name" value="LysR_subst-bd"/>
</dbReference>
<dbReference type="CDD" id="cd08414">
    <property type="entry name" value="PBP2_LTTR_aromatics_like"/>
    <property type="match status" value="1"/>
</dbReference>
<accession>A0A521E6H5</accession>
<dbReference type="GO" id="GO:0003677">
    <property type="term" value="F:DNA binding"/>
    <property type="evidence" value="ECO:0007669"/>
    <property type="project" value="UniProtKB-KW"/>
</dbReference>
<dbReference type="OrthoDB" id="9803735at2"/>